<evidence type="ECO:0000256" key="4">
    <source>
        <dbReference type="SAM" id="SignalP"/>
    </source>
</evidence>
<proteinExistence type="predicted"/>
<dbReference type="GO" id="GO:0007156">
    <property type="term" value="P:homophilic cell adhesion via plasma membrane adhesion molecules"/>
    <property type="evidence" value="ECO:0007669"/>
    <property type="project" value="TreeGrafter"/>
</dbReference>
<dbReference type="InterPro" id="IPR007110">
    <property type="entry name" value="Ig-like_dom"/>
</dbReference>
<keyword evidence="1 4" id="KW-0732">Signal</keyword>
<dbReference type="PROSITE" id="PS50835">
    <property type="entry name" value="IG_LIKE"/>
    <property type="match status" value="2"/>
</dbReference>
<dbReference type="InterPro" id="IPR013098">
    <property type="entry name" value="Ig_I-set"/>
</dbReference>
<dbReference type="PANTHER" id="PTHR45080">
    <property type="entry name" value="CONTACTIN 5"/>
    <property type="match status" value="1"/>
</dbReference>
<evidence type="ECO:0000256" key="3">
    <source>
        <dbReference type="ARBA" id="ARBA00023319"/>
    </source>
</evidence>
<dbReference type="GO" id="GO:0030424">
    <property type="term" value="C:axon"/>
    <property type="evidence" value="ECO:0007669"/>
    <property type="project" value="TreeGrafter"/>
</dbReference>
<reference evidence="6 7" key="1">
    <citation type="journal article" date="2022" name="Nat. Ecol. Evol.">
        <title>A masculinizing supergene underlies an exaggerated male reproductive morph in a spider.</title>
        <authorList>
            <person name="Hendrickx F."/>
            <person name="De Corte Z."/>
            <person name="Sonet G."/>
            <person name="Van Belleghem S.M."/>
            <person name="Kostlbacher S."/>
            <person name="Vangestel C."/>
        </authorList>
    </citation>
    <scope>NUCLEOTIDE SEQUENCE [LARGE SCALE GENOMIC DNA]</scope>
    <source>
        <strain evidence="6">W744_W776</strain>
    </source>
</reference>
<accession>A0AAV6TN81</accession>
<dbReference type="Proteomes" id="UP000827092">
    <property type="component" value="Unassembled WGS sequence"/>
</dbReference>
<comment type="caution">
    <text evidence="6">The sequence shown here is derived from an EMBL/GenBank/DDBJ whole genome shotgun (WGS) entry which is preliminary data.</text>
</comment>
<dbReference type="GO" id="GO:0008046">
    <property type="term" value="F:axon guidance receptor activity"/>
    <property type="evidence" value="ECO:0007669"/>
    <property type="project" value="TreeGrafter"/>
</dbReference>
<dbReference type="InterPro" id="IPR003599">
    <property type="entry name" value="Ig_sub"/>
</dbReference>
<dbReference type="SUPFAM" id="SSF48726">
    <property type="entry name" value="Immunoglobulin"/>
    <property type="match status" value="2"/>
</dbReference>
<organism evidence="6 7">
    <name type="scientific">Oedothorax gibbosus</name>
    <dbReference type="NCBI Taxonomy" id="931172"/>
    <lineage>
        <taxon>Eukaryota</taxon>
        <taxon>Metazoa</taxon>
        <taxon>Ecdysozoa</taxon>
        <taxon>Arthropoda</taxon>
        <taxon>Chelicerata</taxon>
        <taxon>Arachnida</taxon>
        <taxon>Araneae</taxon>
        <taxon>Araneomorphae</taxon>
        <taxon>Entelegynae</taxon>
        <taxon>Araneoidea</taxon>
        <taxon>Linyphiidae</taxon>
        <taxon>Erigoninae</taxon>
        <taxon>Oedothorax</taxon>
    </lineage>
</organism>
<keyword evidence="2" id="KW-1015">Disulfide bond</keyword>
<dbReference type="AlphaFoldDB" id="A0AAV6TN81"/>
<dbReference type="Gene3D" id="2.60.40.10">
    <property type="entry name" value="Immunoglobulins"/>
    <property type="match status" value="2"/>
</dbReference>
<dbReference type="SMART" id="SM00408">
    <property type="entry name" value="IGc2"/>
    <property type="match status" value="2"/>
</dbReference>
<dbReference type="InterPro" id="IPR013783">
    <property type="entry name" value="Ig-like_fold"/>
</dbReference>
<dbReference type="InterPro" id="IPR036179">
    <property type="entry name" value="Ig-like_dom_sf"/>
</dbReference>
<evidence type="ECO:0000313" key="6">
    <source>
        <dbReference type="EMBL" id="KAG8173213.1"/>
    </source>
</evidence>
<dbReference type="Pfam" id="PF07679">
    <property type="entry name" value="I-set"/>
    <property type="match status" value="1"/>
</dbReference>
<gene>
    <name evidence="6" type="ORF">JTE90_023106</name>
</gene>
<name>A0AAV6TN81_9ARAC</name>
<sequence length="237" mass="25702">MILIHLLGCFLLCNNLSLIEAGDAPKVAPFSFPPALKNGERGSVACTIRSGDTPVDFLWKKDERDIKESDGIKIQSILDSSFLVISSVSSKSSGNYTCIVKNSFGSDQYTSILKVTAPPIWKVEPTDLHTQEGASEVIYCEASGVPQPEIKWIKGGEEQRGDVITTDPGSNLKVLPSGTLSFNKVESSMNGMYTCIADNNLGTVLSKSIFVSVREILFSFCSKRGFCNINGHILAEL</sequence>
<dbReference type="SMART" id="SM00409">
    <property type="entry name" value="IG"/>
    <property type="match status" value="2"/>
</dbReference>
<keyword evidence="7" id="KW-1185">Reference proteome</keyword>
<evidence type="ECO:0000313" key="7">
    <source>
        <dbReference type="Proteomes" id="UP000827092"/>
    </source>
</evidence>
<protein>
    <recommendedName>
        <fullName evidence="5">Ig-like domain-containing protein</fullName>
    </recommendedName>
</protein>
<feature type="domain" description="Ig-like" evidence="5">
    <location>
        <begin position="118"/>
        <end position="212"/>
    </location>
</feature>
<dbReference type="PANTHER" id="PTHR45080:SF8">
    <property type="entry name" value="IG-LIKE DOMAIN-CONTAINING PROTEIN"/>
    <property type="match status" value="1"/>
</dbReference>
<dbReference type="InterPro" id="IPR050958">
    <property type="entry name" value="Cell_Adh-Cytoskel_Orgn"/>
</dbReference>
<dbReference type="EMBL" id="JAFNEN010001971">
    <property type="protein sequence ID" value="KAG8173213.1"/>
    <property type="molecule type" value="Genomic_DNA"/>
</dbReference>
<feature type="chain" id="PRO_5043529404" description="Ig-like domain-containing protein" evidence="4">
    <location>
        <begin position="22"/>
        <end position="237"/>
    </location>
</feature>
<evidence type="ECO:0000256" key="1">
    <source>
        <dbReference type="ARBA" id="ARBA00022729"/>
    </source>
</evidence>
<feature type="signal peptide" evidence="4">
    <location>
        <begin position="1"/>
        <end position="21"/>
    </location>
</feature>
<dbReference type="FunFam" id="2.60.40.10:FF:000333">
    <property type="entry name" value="Down syndrome cell adhesion molecule"/>
    <property type="match status" value="1"/>
</dbReference>
<evidence type="ECO:0000259" key="5">
    <source>
        <dbReference type="PROSITE" id="PS50835"/>
    </source>
</evidence>
<dbReference type="GO" id="GO:0005886">
    <property type="term" value="C:plasma membrane"/>
    <property type="evidence" value="ECO:0007669"/>
    <property type="project" value="TreeGrafter"/>
</dbReference>
<feature type="domain" description="Ig-like" evidence="5">
    <location>
        <begin position="25"/>
        <end position="116"/>
    </location>
</feature>
<evidence type="ECO:0000256" key="2">
    <source>
        <dbReference type="ARBA" id="ARBA00023157"/>
    </source>
</evidence>
<dbReference type="GO" id="GO:0043025">
    <property type="term" value="C:neuronal cell body"/>
    <property type="evidence" value="ECO:0007669"/>
    <property type="project" value="TreeGrafter"/>
</dbReference>
<keyword evidence="3" id="KW-0393">Immunoglobulin domain</keyword>
<dbReference type="InterPro" id="IPR003598">
    <property type="entry name" value="Ig_sub2"/>
</dbReference>
<dbReference type="Pfam" id="PF13927">
    <property type="entry name" value="Ig_3"/>
    <property type="match status" value="1"/>
</dbReference>
<dbReference type="GO" id="GO:0050808">
    <property type="term" value="P:synapse organization"/>
    <property type="evidence" value="ECO:0007669"/>
    <property type="project" value="TreeGrafter"/>
</dbReference>